<keyword evidence="3" id="KW-1185">Reference proteome</keyword>
<dbReference type="AlphaFoldDB" id="A0A9W7L3R4"/>
<proteinExistence type="predicted"/>
<dbReference type="Proteomes" id="UP001165065">
    <property type="component" value="Unassembled WGS sequence"/>
</dbReference>
<sequence length="104" mass="11274">MASDTLFEFDKPLPVPKKGGRPKGSKNKPRVASSDYRVTQAPGQAPGQAPNVIKVISDPKPLDILCERGGKSNFHPGNNMYRSLGRALVPLVKESNSLDSRSRC</sequence>
<protein>
    <submittedName>
        <fullName evidence="2">Uncharacterized protein</fullName>
    </submittedName>
</protein>
<feature type="region of interest" description="Disordered" evidence="1">
    <location>
        <begin position="1"/>
        <end position="51"/>
    </location>
</feature>
<evidence type="ECO:0000313" key="3">
    <source>
        <dbReference type="Proteomes" id="UP001165065"/>
    </source>
</evidence>
<evidence type="ECO:0000256" key="1">
    <source>
        <dbReference type="SAM" id="MobiDB-lite"/>
    </source>
</evidence>
<gene>
    <name evidence="2" type="ORF">TrCOL_g10759</name>
</gene>
<reference evidence="3" key="1">
    <citation type="journal article" date="2023" name="Commun. Biol.">
        <title>Genome analysis of Parmales, the sister group of diatoms, reveals the evolutionary specialization of diatoms from phago-mixotrophs to photoautotrophs.</title>
        <authorList>
            <person name="Ban H."/>
            <person name="Sato S."/>
            <person name="Yoshikawa S."/>
            <person name="Yamada K."/>
            <person name="Nakamura Y."/>
            <person name="Ichinomiya M."/>
            <person name="Sato N."/>
            <person name="Blanc-Mathieu R."/>
            <person name="Endo H."/>
            <person name="Kuwata A."/>
            <person name="Ogata H."/>
        </authorList>
    </citation>
    <scope>NUCLEOTIDE SEQUENCE [LARGE SCALE GENOMIC DNA]</scope>
</reference>
<feature type="compositionally biased region" description="Basic residues" evidence="1">
    <location>
        <begin position="18"/>
        <end position="29"/>
    </location>
</feature>
<dbReference type="EMBL" id="BRYA01000626">
    <property type="protein sequence ID" value="GMI26324.1"/>
    <property type="molecule type" value="Genomic_DNA"/>
</dbReference>
<evidence type="ECO:0000313" key="2">
    <source>
        <dbReference type="EMBL" id="GMI26324.1"/>
    </source>
</evidence>
<name>A0A9W7L3R4_9STRA</name>
<accession>A0A9W7L3R4</accession>
<organism evidence="2 3">
    <name type="scientific">Triparma columacea</name>
    <dbReference type="NCBI Taxonomy" id="722753"/>
    <lineage>
        <taxon>Eukaryota</taxon>
        <taxon>Sar</taxon>
        <taxon>Stramenopiles</taxon>
        <taxon>Ochrophyta</taxon>
        <taxon>Bolidophyceae</taxon>
        <taxon>Parmales</taxon>
        <taxon>Triparmaceae</taxon>
        <taxon>Triparma</taxon>
    </lineage>
</organism>
<comment type="caution">
    <text evidence="2">The sequence shown here is derived from an EMBL/GenBank/DDBJ whole genome shotgun (WGS) entry which is preliminary data.</text>
</comment>
<feature type="non-terminal residue" evidence="2">
    <location>
        <position position="104"/>
    </location>
</feature>